<keyword evidence="3" id="KW-0560">Oxidoreductase</keyword>
<dbReference type="RefSeq" id="WP_103898989.1">
    <property type="nucleotide sequence ID" value="NZ_JALY01000223.1"/>
</dbReference>
<dbReference type="Pfam" id="PF00941">
    <property type="entry name" value="FAD_binding_5"/>
    <property type="match status" value="1"/>
</dbReference>
<dbReference type="GO" id="GO:0071949">
    <property type="term" value="F:FAD binding"/>
    <property type="evidence" value="ECO:0007669"/>
    <property type="project" value="InterPro"/>
</dbReference>
<dbReference type="PANTHER" id="PTHR42659:SF9">
    <property type="entry name" value="XANTHINE DEHYDROGENASE FAD-BINDING SUBUNIT XDHB-RELATED"/>
    <property type="match status" value="1"/>
</dbReference>
<dbReference type="EMBL" id="JALY01000223">
    <property type="protein sequence ID" value="POZ91233.1"/>
    <property type="molecule type" value="Genomic_DNA"/>
</dbReference>
<sequence length="305" mass="34690">MNNYEEKLKNKQETSGKDFKEYFSPSNIQDAVELLSEYGSDIRIIAGGTDILVEYFDKLYEIERWLDLKNIEQMKKIEVKNDVIEVGSLVTHAQIEKSDTIREYLPVLNAAAWDVGSPQIRNRGTIGGNICTSSPAGDLLAPLIAYDAIFRLVSKNNTRDITAEDFFVGPKRNVLQNDEILYKIIIPIPKKNSYGKWIKVGKRKALIISSITLAFVISFDNENRIEKVRCCLGSVAPTPISIKQIEKIMLNKKLSDIEYENIGRMVSENISPIDDIRGTKEYRREVAKRITINALEEIERMVRVG</sequence>
<keyword evidence="2" id="KW-0274">FAD</keyword>
<dbReference type="Pfam" id="PF03450">
    <property type="entry name" value="CO_deh_flav_C"/>
    <property type="match status" value="1"/>
</dbReference>
<dbReference type="InterPro" id="IPR051312">
    <property type="entry name" value="Diverse_Substr_Oxidored"/>
</dbReference>
<dbReference type="Gene3D" id="3.30.390.50">
    <property type="entry name" value="CO dehydrogenase flavoprotein, C-terminal domain"/>
    <property type="match status" value="1"/>
</dbReference>
<proteinExistence type="predicted"/>
<feature type="domain" description="FAD-binding PCMH-type" evidence="4">
    <location>
        <begin position="14"/>
        <end position="191"/>
    </location>
</feature>
<dbReference type="FunFam" id="3.30.465.10:FF:000017">
    <property type="entry name" value="Xanthine dehydrogenase, FAD binding subunit"/>
    <property type="match status" value="1"/>
</dbReference>
<dbReference type="SUPFAM" id="SSF56176">
    <property type="entry name" value="FAD-binding/transporter-associated domain-like"/>
    <property type="match status" value="1"/>
</dbReference>
<comment type="caution">
    <text evidence="5">The sequence shown here is derived from an EMBL/GenBank/DDBJ whole genome shotgun (WGS) entry which is preliminary data.</text>
</comment>
<evidence type="ECO:0000313" key="6">
    <source>
        <dbReference type="Proteomes" id="UP000236950"/>
    </source>
</evidence>
<evidence type="ECO:0000256" key="1">
    <source>
        <dbReference type="ARBA" id="ARBA00022630"/>
    </source>
</evidence>
<name>A0A2S5EDJ8_9BACT</name>
<keyword evidence="6" id="KW-1185">Reference proteome</keyword>
<dbReference type="Gene3D" id="3.30.465.10">
    <property type="match status" value="1"/>
</dbReference>
<reference evidence="5 6" key="1">
    <citation type="submission" date="2014-01" db="EMBL/GenBank/DDBJ databases">
        <title>Comparative genomics of Petrotoga.</title>
        <authorList>
            <person name="Chow K."/>
            <person name="Charchuk R."/>
            <person name="Nesbo C.L."/>
        </authorList>
    </citation>
    <scope>NUCLEOTIDE SEQUENCE [LARGE SCALE GENOMIC DNA]</scope>
    <source>
        <strain evidence="5 6">DSM 16923</strain>
    </source>
</reference>
<evidence type="ECO:0000313" key="5">
    <source>
        <dbReference type="EMBL" id="POZ91233.1"/>
    </source>
</evidence>
<dbReference type="InterPro" id="IPR016167">
    <property type="entry name" value="FAD-bd_PCMH_sub1"/>
</dbReference>
<dbReference type="PANTHER" id="PTHR42659">
    <property type="entry name" value="XANTHINE DEHYDROGENASE SUBUNIT C-RELATED"/>
    <property type="match status" value="1"/>
</dbReference>
<evidence type="ECO:0000256" key="3">
    <source>
        <dbReference type="ARBA" id="ARBA00023002"/>
    </source>
</evidence>
<protein>
    <submittedName>
        <fullName evidence="5">FAD-binding molybdopterin dehydrogenase</fullName>
    </submittedName>
</protein>
<dbReference type="InterPro" id="IPR002346">
    <property type="entry name" value="Mopterin_DH_FAD-bd"/>
</dbReference>
<evidence type="ECO:0000256" key="2">
    <source>
        <dbReference type="ARBA" id="ARBA00022827"/>
    </source>
</evidence>
<dbReference type="InterPro" id="IPR016166">
    <property type="entry name" value="FAD-bd_PCMH"/>
</dbReference>
<dbReference type="SMART" id="SM01092">
    <property type="entry name" value="CO_deh_flav_C"/>
    <property type="match status" value="1"/>
</dbReference>
<dbReference type="InterPro" id="IPR005107">
    <property type="entry name" value="CO_DH_flav_C"/>
</dbReference>
<evidence type="ECO:0000259" key="4">
    <source>
        <dbReference type="PROSITE" id="PS51387"/>
    </source>
</evidence>
<keyword evidence="1" id="KW-0285">Flavoprotein</keyword>
<dbReference type="InterPro" id="IPR036318">
    <property type="entry name" value="FAD-bd_PCMH-like_sf"/>
</dbReference>
<dbReference type="InterPro" id="IPR036683">
    <property type="entry name" value="CO_DH_flav_C_dom_sf"/>
</dbReference>
<dbReference type="Proteomes" id="UP000236950">
    <property type="component" value="Unassembled WGS sequence"/>
</dbReference>
<dbReference type="Gene3D" id="3.30.43.10">
    <property type="entry name" value="Uridine Diphospho-n-acetylenolpyruvylglucosamine Reductase, domain 2"/>
    <property type="match status" value="1"/>
</dbReference>
<organism evidence="5 6">
    <name type="scientific">Petrotoga halophila DSM 16923</name>
    <dbReference type="NCBI Taxonomy" id="1122953"/>
    <lineage>
        <taxon>Bacteria</taxon>
        <taxon>Thermotogati</taxon>
        <taxon>Thermotogota</taxon>
        <taxon>Thermotogae</taxon>
        <taxon>Petrotogales</taxon>
        <taxon>Petrotogaceae</taxon>
        <taxon>Petrotoga</taxon>
    </lineage>
</organism>
<dbReference type="InterPro" id="IPR016169">
    <property type="entry name" value="FAD-bd_PCMH_sub2"/>
</dbReference>
<accession>A0A2S5EDJ8</accession>
<dbReference type="AlphaFoldDB" id="A0A2S5EDJ8"/>
<dbReference type="PROSITE" id="PS51387">
    <property type="entry name" value="FAD_PCMH"/>
    <property type="match status" value="1"/>
</dbReference>
<gene>
    <name evidence="5" type="ORF">AA81_10610</name>
</gene>
<dbReference type="SUPFAM" id="SSF55447">
    <property type="entry name" value="CO dehydrogenase flavoprotein C-terminal domain-like"/>
    <property type="match status" value="1"/>
</dbReference>
<dbReference type="GO" id="GO:0016491">
    <property type="term" value="F:oxidoreductase activity"/>
    <property type="evidence" value="ECO:0007669"/>
    <property type="project" value="UniProtKB-KW"/>
</dbReference>